<evidence type="ECO:0000256" key="5">
    <source>
        <dbReference type="ARBA" id="ARBA00023295"/>
    </source>
</evidence>
<dbReference type="InterPro" id="IPR029018">
    <property type="entry name" value="Hex-like_dom2"/>
</dbReference>
<keyword evidence="5" id="KW-0326">Glycosidase</keyword>
<dbReference type="CDD" id="cd06563">
    <property type="entry name" value="GH20_chitobiase-like"/>
    <property type="match status" value="1"/>
</dbReference>
<evidence type="ECO:0000256" key="4">
    <source>
        <dbReference type="ARBA" id="ARBA00022801"/>
    </source>
</evidence>
<gene>
    <name evidence="9" type="ORF">SAMN02745244_00383</name>
</gene>
<evidence type="ECO:0000256" key="7">
    <source>
        <dbReference type="SAM" id="MobiDB-lite"/>
    </source>
</evidence>
<protein>
    <recommendedName>
        <fullName evidence="3">beta-N-acetylhexosaminidase</fullName>
        <ecNumber evidence="3">3.2.1.52</ecNumber>
    </recommendedName>
</protein>
<keyword evidence="10" id="KW-1185">Reference proteome</keyword>
<dbReference type="Pfam" id="PF02838">
    <property type="entry name" value="Glyco_hydro_20b"/>
    <property type="match status" value="1"/>
</dbReference>
<dbReference type="Pfam" id="PF00728">
    <property type="entry name" value="Glyco_hydro_20"/>
    <property type="match status" value="1"/>
</dbReference>
<keyword evidence="4" id="KW-0378">Hydrolase</keyword>
<comment type="catalytic activity">
    <reaction evidence="1">
        <text>Hydrolysis of terminal non-reducing N-acetyl-D-hexosamine residues in N-acetyl-beta-D-hexosaminides.</text>
        <dbReference type="EC" id="3.2.1.52"/>
    </reaction>
</comment>
<dbReference type="GO" id="GO:0005975">
    <property type="term" value="P:carbohydrate metabolic process"/>
    <property type="evidence" value="ECO:0007669"/>
    <property type="project" value="InterPro"/>
</dbReference>
<feature type="compositionally biased region" description="Basic and acidic residues" evidence="7">
    <location>
        <begin position="798"/>
        <end position="814"/>
    </location>
</feature>
<dbReference type="EMBL" id="FQZG01000006">
    <property type="protein sequence ID" value="SHI45225.1"/>
    <property type="molecule type" value="Genomic_DNA"/>
</dbReference>
<dbReference type="Proteomes" id="UP000184512">
    <property type="component" value="Unassembled WGS sequence"/>
</dbReference>
<dbReference type="InterPro" id="IPR015883">
    <property type="entry name" value="Glyco_hydro_20_cat"/>
</dbReference>
<dbReference type="PRINTS" id="PR00738">
    <property type="entry name" value="GLHYDRLASE20"/>
</dbReference>
<dbReference type="RefSeq" id="WP_073185873.1">
    <property type="nucleotide sequence ID" value="NZ_FQZG01000006.1"/>
</dbReference>
<accession>A0A1M6B930</accession>
<evidence type="ECO:0000256" key="1">
    <source>
        <dbReference type="ARBA" id="ARBA00001231"/>
    </source>
</evidence>
<dbReference type="EC" id="3.2.1.52" evidence="3"/>
<dbReference type="InterPro" id="IPR015882">
    <property type="entry name" value="HEX_bac_N"/>
</dbReference>
<evidence type="ECO:0000256" key="6">
    <source>
        <dbReference type="PIRSR" id="PIRSR625705-1"/>
    </source>
</evidence>
<feature type="active site" description="Proton donor" evidence="6">
    <location>
        <position position="586"/>
    </location>
</feature>
<organism evidence="9 10">
    <name type="scientific">Tessaracoccus bendigoensis DSM 12906</name>
    <dbReference type="NCBI Taxonomy" id="1123357"/>
    <lineage>
        <taxon>Bacteria</taxon>
        <taxon>Bacillati</taxon>
        <taxon>Actinomycetota</taxon>
        <taxon>Actinomycetes</taxon>
        <taxon>Propionibacteriales</taxon>
        <taxon>Propionibacteriaceae</taxon>
        <taxon>Tessaracoccus</taxon>
    </lineage>
</organism>
<evidence type="ECO:0000259" key="8">
    <source>
        <dbReference type="PROSITE" id="PS51910"/>
    </source>
</evidence>
<sequence length="814" mass="89617">MVKPEATPRVVIYHQSHGHGETFVPLAPMIESGKLTHLVLAAVHINEDKTVTLNDHPHDDPYHDQLWAETRMVQEAGVPVLVMVGGWAPGTTDKLDGDQFDTYYPPLRDFLKAHQLQGIDIDVEQDMSLDVVIRLIDALRADFGREFDIILAPVASAMWGGANLSGFDYEELYRARGEEIDWVQIQFYSGFGELSDLRDVQRVIDRGVYPVDKLVLGAIGAPETGTGFVEIDQLCVTLSEVAARYPEIGGVDVWEYFNALPGGVAAPWEWIDRVHDALHAGADRVNALGLIPTPETVELGEGRLTLPRRVTVSGAPSAVDAVESALGTGTGIRLGEGDGALLTLVDDADIAAGGYRLKVDGSGIRVSATDRDGFLAAAHTLRQLFPEWASGPWPLPGAELSLPHVTISDAPRFAWRGLMLDVARHFEPLPALYRFLDQMAALKLNVLHLHLTDDQGWRFDVKGYPGLVRVGSWRTDTHVWTQKENDGTPHGGFYTQDQLRALVDYAQHRGITIVPEVDLPGHVRALLAAYPHFGDPAAERKPVATTFGVFDEVLHLDTDTVAMVEEIFTQLLDVFPSKRIHIGGDECPKTQWQASAAAAELATELGLARVEDLQNWFTDHMRDWLTERGRQAVAWDEVIDDHESPGTVIMSWRGHGPGVEALRRGQEAVMAPWHYTYLDQYQSEDQREPFAIGAFTSWQKVLGYDPALDVPADAPGTLLGVQGQLWSEYMPTAQAKEYMAFPRAAAIAEIGWAKQPAAEDDFFARLVVQGGRWDAAGINHRSVGGAKPWQMGGTGRLHRPEDHGGSPDPKPDEQ</sequence>
<dbReference type="Gene3D" id="3.20.20.80">
    <property type="entry name" value="Glycosidases"/>
    <property type="match status" value="2"/>
</dbReference>
<dbReference type="Pfam" id="PF00704">
    <property type="entry name" value="Glyco_hydro_18"/>
    <property type="match status" value="1"/>
</dbReference>
<evidence type="ECO:0000313" key="10">
    <source>
        <dbReference type="Proteomes" id="UP000184512"/>
    </source>
</evidence>
<evidence type="ECO:0000256" key="2">
    <source>
        <dbReference type="ARBA" id="ARBA00006285"/>
    </source>
</evidence>
<comment type="similarity">
    <text evidence="2">Belongs to the glycosyl hydrolase 20 family.</text>
</comment>
<feature type="domain" description="GH18" evidence="8">
    <location>
        <begin position="8"/>
        <end position="281"/>
    </location>
</feature>
<proteinExistence type="inferred from homology"/>
<dbReference type="Gene3D" id="3.30.379.10">
    <property type="entry name" value="Chitobiase/beta-hexosaminidase domain 2-like"/>
    <property type="match status" value="1"/>
</dbReference>
<evidence type="ECO:0000256" key="3">
    <source>
        <dbReference type="ARBA" id="ARBA00012663"/>
    </source>
</evidence>
<dbReference type="STRING" id="1123357.SAMN02745244_00383"/>
<dbReference type="PANTHER" id="PTHR22600">
    <property type="entry name" value="BETA-HEXOSAMINIDASE"/>
    <property type="match status" value="1"/>
</dbReference>
<reference evidence="9 10" key="1">
    <citation type="submission" date="2016-11" db="EMBL/GenBank/DDBJ databases">
        <authorList>
            <person name="Jaros S."/>
            <person name="Januszkiewicz K."/>
            <person name="Wedrychowicz H."/>
        </authorList>
    </citation>
    <scope>NUCLEOTIDE SEQUENCE [LARGE SCALE GENOMIC DNA]</scope>
    <source>
        <strain evidence="9 10">DSM 12906</strain>
    </source>
</reference>
<dbReference type="InterPro" id="IPR001223">
    <property type="entry name" value="Glyco_hydro18_cat"/>
</dbReference>
<dbReference type="SUPFAM" id="SSF51445">
    <property type="entry name" value="(Trans)glycosidases"/>
    <property type="match status" value="2"/>
</dbReference>
<dbReference type="OrthoDB" id="9763537at2"/>
<dbReference type="InterPro" id="IPR017853">
    <property type="entry name" value="GH"/>
</dbReference>
<dbReference type="PANTHER" id="PTHR22600:SF57">
    <property type="entry name" value="BETA-N-ACETYLHEXOSAMINIDASE"/>
    <property type="match status" value="1"/>
</dbReference>
<dbReference type="GO" id="GO:0016020">
    <property type="term" value="C:membrane"/>
    <property type="evidence" value="ECO:0007669"/>
    <property type="project" value="TreeGrafter"/>
</dbReference>
<dbReference type="GO" id="GO:0004563">
    <property type="term" value="F:beta-N-acetylhexosaminidase activity"/>
    <property type="evidence" value="ECO:0007669"/>
    <property type="project" value="UniProtKB-EC"/>
</dbReference>
<feature type="region of interest" description="Disordered" evidence="7">
    <location>
        <begin position="779"/>
        <end position="814"/>
    </location>
</feature>
<dbReference type="PROSITE" id="PS51910">
    <property type="entry name" value="GH18_2"/>
    <property type="match status" value="1"/>
</dbReference>
<dbReference type="SUPFAM" id="SSF55545">
    <property type="entry name" value="beta-N-acetylhexosaminidase-like domain"/>
    <property type="match status" value="1"/>
</dbReference>
<evidence type="ECO:0000313" key="9">
    <source>
        <dbReference type="EMBL" id="SHI45225.1"/>
    </source>
</evidence>
<dbReference type="AlphaFoldDB" id="A0A1M6B930"/>
<dbReference type="InterPro" id="IPR025705">
    <property type="entry name" value="Beta_hexosaminidase_sua/sub"/>
</dbReference>
<name>A0A1M6B930_9ACTN</name>
<dbReference type="GO" id="GO:0030203">
    <property type="term" value="P:glycosaminoglycan metabolic process"/>
    <property type="evidence" value="ECO:0007669"/>
    <property type="project" value="TreeGrafter"/>
</dbReference>